<dbReference type="GeneID" id="20352360"/>
<accession>J3PEH1</accession>
<dbReference type="RefSeq" id="XP_009228057.1">
    <property type="nucleotide sequence ID" value="XM_009229793.1"/>
</dbReference>
<name>J3PEH1_GAET3</name>
<evidence type="ECO:0000313" key="3">
    <source>
        <dbReference type="Proteomes" id="UP000006039"/>
    </source>
</evidence>
<gene>
    <name evidence="2" type="primary">20352360</name>
    <name evidence="1" type="ORF">GGTG_11902</name>
</gene>
<dbReference type="VEuPathDB" id="FungiDB:GGTG_11902"/>
<proteinExistence type="predicted"/>
<evidence type="ECO:0000313" key="1">
    <source>
        <dbReference type="EMBL" id="EJT70879.1"/>
    </source>
</evidence>
<protein>
    <submittedName>
        <fullName evidence="1 2">Uncharacterized protein</fullName>
    </submittedName>
</protein>
<keyword evidence="3" id="KW-1185">Reference proteome</keyword>
<dbReference type="HOGENOM" id="CLU_1147252_0_0_1"/>
<reference evidence="2" key="5">
    <citation type="submission" date="2018-04" db="UniProtKB">
        <authorList>
            <consortium name="EnsemblFungi"/>
        </authorList>
    </citation>
    <scope>IDENTIFICATION</scope>
    <source>
        <strain evidence="2">R3-111a-1</strain>
    </source>
</reference>
<organism evidence="1">
    <name type="scientific">Gaeumannomyces tritici (strain R3-111a-1)</name>
    <name type="common">Wheat and barley take-all root rot fungus</name>
    <name type="synonym">Gaeumannomyces graminis var. tritici</name>
    <dbReference type="NCBI Taxonomy" id="644352"/>
    <lineage>
        <taxon>Eukaryota</taxon>
        <taxon>Fungi</taxon>
        <taxon>Dikarya</taxon>
        <taxon>Ascomycota</taxon>
        <taxon>Pezizomycotina</taxon>
        <taxon>Sordariomycetes</taxon>
        <taxon>Sordariomycetidae</taxon>
        <taxon>Magnaporthales</taxon>
        <taxon>Magnaporthaceae</taxon>
        <taxon>Gaeumannomyces</taxon>
    </lineage>
</organism>
<reference evidence="2" key="4">
    <citation type="journal article" date="2015" name="G3 (Bethesda)">
        <title>Genome sequences of three phytopathogenic species of the Magnaporthaceae family of fungi.</title>
        <authorList>
            <person name="Okagaki L.H."/>
            <person name="Nunes C.C."/>
            <person name="Sailsbery J."/>
            <person name="Clay B."/>
            <person name="Brown D."/>
            <person name="John T."/>
            <person name="Oh Y."/>
            <person name="Young N."/>
            <person name="Fitzgerald M."/>
            <person name="Haas B.J."/>
            <person name="Zeng Q."/>
            <person name="Young S."/>
            <person name="Adiconis X."/>
            <person name="Fan L."/>
            <person name="Levin J.Z."/>
            <person name="Mitchell T.K."/>
            <person name="Okubara P.A."/>
            <person name="Farman M.L."/>
            <person name="Kohn L.M."/>
            <person name="Birren B."/>
            <person name="Ma L.-J."/>
            <person name="Dean R.A."/>
        </authorList>
    </citation>
    <scope>NUCLEOTIDE SEQUENCE</scope>
    <source>
        <strain evidence="2">R3-111a-1</strain>
    </source>
</reference>
<sequence length="242" mass="26905">MLKPGGWRRSFSPSADNKSVFPRGWPSLPLCSPESEEKQSCAARSGRRRQRLLAPLAVVGALLTGRRLGHTVQPTLKCQFRLGSGWIAWVSSPSFSGTEPDGNTPAGRYCTTVIPASPYRQLGTSQYVPTCLLTADACPFRATDIERTTKYTGPTSRKNKPRRSYFDSIRFERVSECVCECVCVRVSRKRAFERQNKPPSFATLSIASAIPNVSLESTQVTVQQAGMQVRQQKTIPSSWRTW</sequence>
<evidence type="ECO:0000313" key="2">
    <source>
        <dbReference type="EnsemblFungi" id="EJT70879"/>
    </source>
</evidence>
<reference evidence="1" key="3">
    <citation type="submission" date="2010-09" db="EMBL/GenBank/DDBJ databases">
        <title>Annotation of Gaeumannomyces graminis var. tritici R3-111a-1.</title>
        <authorList>
            <consortium name="The Broad Institute Genome Sequencing Platform"/>
            <person name="Ma L.-J."/>
            <person name="Dead R."/>
            <person name="Young S.K."/>
            <person name="Zeng Q."/>
            <person name="Gargeya S."/>
            <person name="Fitzgerald M."/>
            <person name="Haas B."/>
            <person name="Abouelleil A."/>
            <person name="Alvarado L."/>
            <person name="Arachchi H.M."/>
            <person name="Berlin A."/>
            <person name="Brown A."/>
            <person name="Chapman S.B."/>
            <person name="Chen Z."/>
            <person name="Dunbar C."/>
            <person name="Freedman E."/>
            <person name="Gearin G."/>
            <person name="Gellesch M."/>
            <person name="Goldberg J."/>
            <person name="Griggs A."/>
            <person name="Gujja S."/>
            <person name="Heiman D."/>
            <person name="Howarth C."/>
            <person name="Larson L."/>
            <person name="Lui A."/>
            <person name="MacDonald P.J.P."/>
            <person name="Mehta T."/>
            <person name="Montmayeur A."/>
            <person name="Murphy C."/>
            <person name="Neiman D."/>
            <person name="Pearson M."/>
            <person name="Priest M."/>
            <person name="Roberts A."/>
            <person name="Saif S."/>
            <person name="Shea T."/>
            <person name="Shenoy N."/>
            <person name="Sisk P."/>
            <person name="Stolte C."/>
            <person name="Sykes S."/>
            <person name="Yandava C."/>
            <person name="Wortman J."/>
            <person name="Nusbaum C."/>
            <person name="Birren B."/>
        </authorList>
    </citation>
    <scope>NUCLEOTIDE SEQUENCE</scope>
    <source>
        <strain evidence="1">R3-111a-1</strain>
    </source>
</reference>
<dbReference type="EMBL" id="GL385401">
    <property type="protein sequence ID" value="EJT70879.1"/>
    <property type="molecule type" value="Genomic_DNA"/>
</dbReference>
<reference evidence="3" key="1">
    <citation type="submission" date="2010-07" db="EMBL/GenBank/DDBJ databases">
        <title>The genome sequence of Gaeumannomyces graminis var. tritici strain R3-111a-1.</title>
        <authorList>
            <consortium name="The Broad Institute Genome Sequencing Platform"/>
            <person name="Ma L.-J."/>
            <person name="Dead R."/>
            <person name="Young S."/>
            <person name="Zeng Q."/>
            <person name="Koehrsen M."/>
            <person name="Alvarado L."/>
            <person name="Berlin A."/>
            <person name="Chapman S.B."/>
            <person name="Chen Z."/>
            <person name="Freedman E."/>
            <person name="Gellesch M."/>
            <person name="Goldberg J."/>
            <person name="Griggs A."/>
            <person name="Gujja S."/>
            <person name="Heilman E.R."/>
            <person name="Heiman D."/>
            <person name="Hepburn T."/>
            <person name="Howarth C."/>
            <person name="Jen D."/>
            <person name="Larson L."/>
            <person name="Mehta T."/>
            <person name="Neiman D."/>
            <person name="Pearson M."/>
            <person name="Roberts A."/>
            <person name="Saif S."/>
            <person name="Shea T."/>
            <person name="Shenoy N."/>
            <person name="Sisk P."/>
            <person name="Stolte C."/>
            <person name="Sykes S."/>
            <person name="Walk T."/>
            <person name="White J."/>
            <person name="Yandava C."/>
            <person name="Haas B."/>
            <person name="Nusbaum C."/>
            <person name="Birren B."/>
        </authorList>
    </citation>
    <scope>NUCLEOTIDE SEQUENCE [LARGE SCALE GENOMIC DNA]</scope>
    <source>
        <strain evidence="3">R3-111a-1</strain>
    </source>
</reference>
<dbReference type="AlphaFoldDB" id="J3PEH1"/>
<dbReference type="Proteomes" id="UP000006039">
    <property type="component" value="Unassembled WGS sequence"/>
</dbReference>
<dbReference type="EnsemblFungi" id="EJT70879">
    <property type="protein sequence ID" value="EJT70879"/>
    <property type="gene ID" value="GGTG_11902"/>
</dbReference>
<reference evidence="1" key="2">
    <citation type="submission" date="2010-07" db="EMBL/GenBank/DDBJ databases">
        <authorList>
            <consortium name="The Broad Institute Genome Sequencing Platform"/>
            <consortium name="Broad Institute Genome Sequencing Center for Infectious Disease"/>
            <person name="Ma L.-J."/>
            <person name="Dead R."/>
            <person name="Young S."/>
            <person name="Zeng Q."/>
            <person name="Koehrsen M."/>
            <person name="Alvarado L."/>
            <person name="Berlin A."/>
            <person name="Chapman S.B."/>
            <person name="Chen Z."/>
            <person name="Freedman E."/>
            <person name="Gellesch M."/>
            <person name="Goldberg J."/>
            <person name="Griggs A."/>
            <person name="Gujja S."/>
            <person name="Heilman E.R."/>
            <person name="Heiman D."/>
            <person name="Hepburn T."/>
            <person name="Howarth C."/>
            <person name="Jen D."/>
            <person name="Larson L."/>
            <person name="Mehta T."/>
            <person name="Neiman D."/>
            <person name="Pearson M."/>
            <person name="Roberts A."/>
            <person name="Saif S."/>
            <person name="Shea T."/>
            <person name="Shenoy N."/>
            <person name="Sisk P."/>
            <person name="Stolte C."/>
            <person name="Sykes S."/>
            <person name="Walk T."/>
            <person name="White J."/>
            <person name="Yandava C."/>
            <person name="Haas B."/>
            <person name="Nusbaum C."/>
            <person name="Birren B."/>
        </authorList>
    </citation>
    <scope>NUCLEOTIDE SEQUENCE</scope>
    <source>
        <strain evidence="1">R3-111a-1</strain>
    </source>
</reference>